<feature type="domain" description="RRM" evidence="2">
    <location>
        <begin position="4"/>
        <end position="85"/>
    </location>
</feature>
<accession>A0A915MZ06</accession>
<keyword evidence="3" id="KW-1185">Reference proteome</keyword>
<dbReference type="WBParaSite" id="scaffold5589_cov166.g9747">
    <property type="protein sequence ID" value="scaffold5589_cov166.g9747"/>
    <property type="gene ID" value="scaffold5589_cov166.g9747"/>
</dbReference>
<dbReference type="SUPFAM" id="SSF54928">
    <property type="entry name" value="RNA-binding domain, RBD"/>
    <property type="match status" value="2"/>
</dbReference>
<dbReference type="Pfam" id="PF00076">
    <property type="entry name" value="RRM_1"/>
    <property type="match status" value="2"/>
</dbReference>
<organism evidence="3 4">
    <name type="scientific">Meloidogyne javanica</name>
    <name type="common">Root-knot nematode worm</name>
    <dbReference type="NCBI Taxonomy" id="6303"/>
    <lineage>
        <taxon>Eukaryota</taxon>
        <taxon>Metazoa</taxon>
        <taxon>Ecdysozoa</taxon>
        <taxon>Nematoda</taxon>
        <taxon>Chromadorea</taxon>
        <taxon>Rhabditida</taxon>
        <taxon>Tylenchina</taxon>
        <taxon>Tylenchomorpha</taxon>
        <taxon>Tylenchoidea</taxon>
        <taxon>Meloidogynidae</taxon>
        <taxon>Meloidogyninae</taxon>
        <taxon>Meloidogyne</taxon>
        <taxon>Meloidogyne incognita group</taxon>
    </lineage>
</organism>
<evidence type="ECO:0000256" key="1">
    <source>
        <dbReference type="PROSITE-ProRule" id="PRU00176"/>
    </source>
</evidence>
<feature type="domain" description="RRM" evidence="2">
    <location>
        <begin position="158"/>
        <end position="236"/>
    </location>
</feature>
<dbReference type="Proteomes" id="UP000887561">
    <property type="component" value="Unplaced"/>
</dbReference>
<dbReference type="InterPro" id="IPR012677">
    <property type="entry name" value="Nucleotide-bd_a/b_plait_sf"/>
</dbReference>
<reference evidence="4" key="1">
    <citation type="submission" date="2022-11" db="UniProtKB">
        <authorList>
            <consortium name="WormBaseParasite"/>
        </authorList>
    </citation>
    <scope>IDENTIFICATION</scope>
</reference>
<dbReference type="InterPro" id="IPR035979">
    <property type="entry name" value="RBD_domain_sf"/>
</dbReference>
<name>A0A915MZ06_MELJA</name>
<evidence type="ECO:0000313" key="4">
    <source>
        <dbReference type="WBParaSite" id="scaffold5589_cov166.g9747"/>
    </source>
</evidence>
<dbReference type="PANTHER" id="PTHR32343">
    <property type="entry name" value="SERINE/ARGININE-RICH SPLICING FACTOR"/>
    <property type="match status" value="1"/>
</dbReference>
<dbReference type="AlphaFoldDB" id="A0A915MZ06"/>
<proteinExistence type="predicted"/>
<keyword evidence="1" id="KW-0694">RNA-binding</keyword>
<evidence type="ECO:0000313" key="3">
    <source>
        <dbReference type="Proteomes" id="UP000887561"/>
    </source>
</evidence>
<evidence type="ECO:0000259" key="2">
    <source>
        <dbReference type="PROSITE" id="PS50102"/>
    </source>
</evidence>
<dbReference type="GO" id="GO:0003723">
    <property type="term" value="F:RNA binding"/>
    <property type="evidence" value="ECO:0007669"/>
    <property type="project" value="UniProtKB-UniRule"/>
</dbReference>
<dbReference type="PROSITE" id="PS50102">
    <property type="entry name" value="RRM"/>
    <property type="match status" value="2"/>
</dbReference>
<dbReference type="GO" id="GO:0005654">
    <property type="term" value="C:nucleoplasm"/>
    <property type="evidence" value="ECO:0007669"/>
    <property type="project" value="TreeGrafter"/>
</dbReference>
<sequence length="309" mass="33563">MGVRVLNVSNISPAATKEQIQTLFAYIGRIDDFKLYPSDFSLTQTSQQPKFAFVKFEDERSVEVGQHLTNTVFLDRALVCVQGQSNDIPDEETAVQNGSLALPGQRQLPPHISNQVQEMGEGQKMIVTIDPNLSALGLPAYPPLPPTTEPAKVEEIRRTVYVGNLPKGCDGEELLNFVNASIGEVMYLRMAAGNDQLPCDYAYIEFSQQSSVPLALQNSDSIEFQGRTLRIQHSKVAIIKPQRKTAEQSLEEVEEAIRGGAVAATGEIGRGYSPSKTGALSIPSIQIASTSSAVTTSKRSHSSTAVRDP</sequence>
<dbReference type="InterPro" id="IPR000504">
    <property type="entry name" value="RRM_dom"/>
</dbReference>
<dbReference type="Gene3D" id="3.30.70.330">
    <property type="match status" value="2"/>
</dbReference>
<dbReference type="PANTHER" id="PTHR32343:SF22">
    <property type="entry name" value="LD29830P"/>
    <property type="match status" value="1"/>
</dbReference>
<protein>
    <submittedName>
        <fullName evidence="4">RRM domain-containing protein</fullName>
    </submittedName>
</protein>
<dbReference type="CDD" id="cd12259">
    <property type="entry name" value="RRM_SRSF11_SREK1"/>
    <property type="match status" value="1"/>
</dbReference>
<dbReference type="SMART" id="SM00360">
    <property type="entry name" value="RRM"/>
    <property type="match status" value="2"/>
</dbReference>